<comment type="function">
    <text evidence="10">Structure-specific nuclease with 5'-flap endonuclease and 5'-3' exonuclease activities involved in DNA replication and repair. During DNA replication, cleaves the 5'-overhanging flap structure that is generated by displacement synthesis when DNA polymerase encounters the 5'-end of a downstream Okazaki fragment. Binds the unpaired 3'-DNA end and kinks the DNA to facilitate 5' cleavage specificity. Cleaves one nucleotide into the double-stranded DNA from the junction in flap DNA, leaving a nick for ligation. Also involved in the base excision repair (BER) pathway. Acts as a genome stabilization factor that prevents flaps from equilibrating into structures that lead to duplications and deletions. Also possesses 5'-3' exonuclease activity on nicked or gapped double-stranded DNA.</text>
</comment>
<dbReference type="InterPro" id="IPR023426">
    <property type="entry name" value="Flap_endonuc"/>
</dbReference>
<dbReference type="CDD" id="cd09867">
    <property type="entry name" value="PIN_FEN1"/>
    <property type="match status" value="1"/>
</dbReference>
<dbReference type="HAMAP" id="MF_00614">
    <property type="entry name" value="Fen"/>
    <property type="match status" value="1"/>
</dbReference>
<dbReference type="InterPro" id="IPR029060">
    <property type="entry name" value="PIN-like_dom_sf"/>
</dbReference>
<accession>A0AAE4MCC1</accession>
<dbReference type="Proteomes" id="UP001273136">
    <property type="component" value="Unassembled WGS sequence"/>
</dbReference>
<evidence type="ECO:0000256" key="4">
    <source>
        <dbReference type="ARBA" id="ARBA00022759"/>
    </source>
</evidence>
<comment type="cofactor">
    <cofactor evidence="12">
        <name>Mg(2+)</name>
        <dbReference type="ChEBI" id="CHEBI:18420"/>
    </cofactor>
    <text evidence="12">Binds 2 magnesium ions per subunit. They probably participate in the reaction catalyzed by the enzyme. May bind an additional third magnesium ion after substrate binding.</text>
</comment>
<gene>
    <name evidence="12" type="primary">fen</name>
    <name evidence="15" type="ORF">McpAg1_07200</name>
</gene>
<dbReference type="InterPro" id="IPR006085">
    <property type="entry name" value="XPG_DNA_repair_N"/>
</dbReference>
<keyword evidence="16" id="KW-1185">Reference proteome</keyword>
<evidence type="ECO:0000256" key="5">
    <source>
        <dbReference type="ARBA" id="ARBA00022763"/>
    </source>
</evidence>
<feature type="binding site" evidence="12">
    <location>
        <position position="174"/>
    </location>
    <ligand>
        <name>Mg(2+)</name>
        <dbReference type="ChEBI" id="CHEBI:18420"/>
        <label>2</label>
    </ligand>
</feature>
<dbReference type="PANTHER" id="PTHR11081">
    <property type="entry name" value="FLAP ENDONUCLEASE FAMILY MEMBER"/>
    <property type="match status" value="1"/>
</dbReference>
<feature type="binding site" evidence="12">
    <location>
        <position position="81"/>
    </location>
    <ligand>
        <name>Mg(2+)</name>
        <dbReference type="ChEBI" id="CHEBI:18420"/>
        <label>1</label>
    </ligand>
</feature>
<keyword evidence="3 12" id="KW-0479">Metal-binding</keyword>
<dbReference type="AlphaFoldDB" id="A0AAE4MCC1"/>
<dbReference type="EC" id="3.1.-.-" evidence="12"/>
<evidence type="ECO:0000256" key="7">
    <source>
        <dbReference type="ARBA" id="ARBA00022839"/>
    </source>
</evidence>
<dbReference type="GO" id="GO:0017108">
    <property type="term" value="F:5'-flap endonuclease activity"/>
    <property type="evidence" value="ECO:0007669"/>
    <property type="project" value="UniProtKB-UniRule"/>
</dbReference>
<dbReference type="SMART" id="SM00485">
    <property type="entry name" value="XPGN"/>
    <property type="match status" value="1"/>
</dbReference>
<evidence type="ECO:0000256" key="8">
    <source>
        <dbReference type="ARBA" id="ARBA00022842"/>
    </source>
</evidence>
<evidence type="ECO:0000256" key="10">
    <source>
        <dbReference type="ARBA" id="ARBA00024702"/>
    </source>
</evidence>
<comment type="function">
    <text evidence="12">Structure-specific nuclease with 5'-flap endonuclease and 5'-3' exonuclease activities involved in DNA replication and repair. During DNA replication, cleaves the 5'-overhanging flap structure that is generated by displacement synthesis when DNA polymerase encounters the 5'-end of a downstream Okazaki fragment. Binds the unpaired 3'-DNA end and kinks the DNA to facilitate 5' cleavage specificity. Cleaves one nucleotide into the double-stranded DNA from the junction in flap DNA, leaving a nick for ligation. Also involved in the base excision repair (BER) pathway. Acts as a genome stabilization factor that prevents flaps from equilibrating into structurs that lead to duplications and deletions. Also possesses 5'-3' exonuclease activity on nicked or gapped double-stranded DNA.</text>
</comment>
<dbReference type="FunFam" id="3.40.50.1010:FF:000016">
    <property type="entry name" value="Flap endonuclease 1"/>
    <property type="match status" value="1"/>
</dbReference>
<keyword evidence="4 12" id="KW-0255">Endonuclease</keyword>
<evidence type="ECO:0000259" key="14">
    <source>
        <dbReference type="SMART" id="SM00485"/>
    </source>
</evidence>
<dbReference type="GO" id="GO:0043137">
    <property type="term" value="P:DNA replication, removal of RNA primer"/>
    <property type="evidence" value="ECO:0007669"/>
    <property type="project" value="UniProtKB-UniRule"/>
</dbReference>
<keyword evidence="9 12" id="KW-0234">DNA repair</keyword>
<comment type="similarity">
    <text evidence="12">Belongs to the XPG/RAD2 endonuclease family. FEN1 subfamily.</text>
</comment>
<reference evidence="15" key="1">
    <citation type="submission" date="2023-06" db="EMBL/GenBank/DDBJ databases">
        <title>Genome sequence of Methancorpusculaceae sp. Ag1.</title>
        <authorList>
            <person name="Protasov E."/>
            <person name="Platt K."/>
            <person name="Poehlein A."/>
            <person name="Daniel R."/>
            <person name="Brune A."/>
        </authorList>
    </citation>
    <scope>NUCLEOTIDE SEQUENCE</scope>
    <source>
        <strain evidence="15">Ag1</strain>
    </source>
</reference>
<keyword evidence="8 12" id="KW-0460">Magnesium</keyword>
<dbReference type="GO" id="GO:0003677">
    <property type="term" value="F:DNA binding"/>
    <property type="evidence" value="ECO:0007669"/>
    <property type="project" value="UniProtKB-UniRule"/>
</dbReference>
<dbReference type="NCBIfam" id="TIGR03674">
    <property type="entry name" value="fen_arch"/>
    <property type="match status" value="1"/>
</dbReference>
<protein>
    <recommendedName>
        <fullName evidence="12">Flap endonuclease 1</fullName>
        <shortName evidence="12">FEN-1</shortName>
        <ecNumber evidence="12">3.1.-.-</ecNumber>
    </recommendedName>
    <alternativeName>
        <fullName evidence="12">Flap structure-specific endonuclease 1</fullName>
    </alternativeName>
</protein>
<evidence type="ECO:0000256" key="11">
    <source>
        <dbReference type="ARBA" id="ARBA00065981"/>
    </source>
</evidence>
<evidence type="ECO:0000256" key="3">
    <source>
        <dbReference type="ARBA" id="ARBA00022723"/>
    </source>
</evidence>
<dbReference type="EMBL" id="JAWDKA010000003">
    <property type="protein sequence ID" value="MDV0441526.1"/>
    <property type="molecule type" value="Genomic_DNA"/>
</dbReference>
<feature type="binding site" evidence="12">
    <location>
        <position position="153"/>
    </location>
    <ligand>
        <name>Mg(2+)</name>
        <dbReference type="ChEBI" id="CHEBI:18420"/>
        <label>1</label>
    </ligand>
</feature>
<dbReference type="Gene3D" id="1.10.150.20">
    <property type="entry name" value="5' to 3' exonuclease, C-terminal subdomain"/>
    <property type="match status" value="1"/>
</dbReference>
<evidence type="ECO:0000256" key="12">
    <source>
        <dbReference type="HAMAP-Rule" id="MF_00614"/>
    </source>
</evidence>
<organism evidence="15 16">
    <name type="scientific">Methanorbis furvi</name>
    <dbReference type="NCBI Taxonomy" id="3028299"/>
    <lineage>
        <taxon>Archaea</taxon>
        <taxon>Methanobacteriati</taxon>
        <taxon>Methanobacteriota</taxon>
        <taxon>Stenosarchaea group</taxon>
        <taxon>Methanomicrobia</taxon>
        <taxon>Methanomicrobiales</taxon>
        <taxon>Methanocorpusculaceae</taxon>
        <taxon>Methanorbis</taxon>
    </lineage>
</organism>
<feature type="binding site" evidence="12">
    <location>
        <position position="176"/>
    </location>
    <ligand>
        <name>Mg(2+)</name>
        <dbReference type="ChEBI" id="CHEBI:18420"/>
        <label>2</label>
    </ligand>
</feature>
<dbReference type="GO" id="GO:0006281">
    <property type="term" value="P:DNA repair"/>
    <property type="evidence" value="ECO:0007669"/>
    <property type="project" value="UniProtKB-UniRule"/>
</dbReference>
<dbReference type="PRINTS" id="PR00853">
    <property type="entry name" value="XPGRADSUPER"/>
</dbReference>
<keyword evidence="2 12" id="KW-0540">Nuclease</keyword>
<evidence type="ECO:0000256" key="9">
    <source>
        <dbReference type="ARBA" id="ARBA00023204"/>
    </source>
</evidence>
<dbReference type="InterPro" id="IPR008918">
    <property type="entry name" value="HhH2"/>
</dbReference>
<evidence type="ECO:0000259" key="13">
    <source>
        <dbReference type="SMART" id="SM00484"/>
    </source>
</evidence>
<proteinExistence type="inferred from homology"/>
<dbReference type="Gene3D" id="3.40.50.1010">
    <property type="entry name" value="5'-nuclease"/>
    <property type="match status" value="1"/>
</dbReference>
<feature type="binding site" evidence="12">
    <location>
        <position position="28"/>
    </location>
    <ligand>
        <name>Mg(2+)</name>
        <dbReference type="ChEBI" id="CHEBI:18420"/>
        <label>1</label>
    </ligand>
</feature>
<dbReference type="InterPro" id="IPR036279">
    <property type="entry name" value="5-3_exonuclease_C_sf"/>
</dbReference>
<dbReference type="SUPFAM" id="SSF88723">
    <property type="entry name" value="PIN domain-like"/>
    <property type="match status" value="1"/>
</dbReference>
<dbReference type="InterPro" id="IPR019974">
    <property type="entry name" value="XPG_CS"/>
</dbReference>
<dbReference type="Pfam" id="PF00752">
    <property type="entry name" value="XPG_N"/>
    <property type="match status" value="1"/>
</dbReference>
<keyword evidence="6 12" id="KW-0378">Hydrolase</keyword>
<dbReference type="GO" id="GO:0000287">
    <property type="term" value="F:magnesium ion binding"/>
    <property type="evidence" value="ECO:0007669"/>
    <property type="project" value="UniProtKB-UniRule"/>
</dbReference>
<keyword evidence="7 12" id="KW-0269">Exonuclease</keyword>
<keyword evidence="1 12" id="KW-0235">DNA replication</keyword>
<dbReference type="GO" id="GO:0008409">
    <property type="term" value="F:5'-3' exonuclease activity"/>
    <property type="evidence" value="ECO:0007669"/>
    <property type="project" value="UniProtKB-UniRule"/>
</dbReference>
<dbReference type="InterPro" id="IPR006084">
    <property type="entry name" value="XPG/Rad2"/>
</dbReference>
<comment type="subunit">
    <text evidence="11 12">Interacts with PCNA. PCNA stimulates the nuclease activity without altering cleavage specificity.</text>
</comment>
<sequence>MGVALRPLIADYKEVLPWDRLGGIAAIDAYNALYQFLSGIRQPDGTPLMDEEGRITSHLSGLLFRTANLVEKNITPVYVFDGKPPKFKEATLAERRVIRENAKESWERAVKEGDEESARKYAMASSKVDAFILESSKELLTALGIPWVQAPEEGEAQSAYMAAAGDVTYAVSQDYDSLLFGAPKLLRNLTVSGKRRVNGKMVAVYPEQLLLDQVLGGLEMTQVDLIAAALLIGTDYNSGVKGVGPKTAVKLVKEGKFAERILESENAAEPEELIRYFLEPPVEKQYTIAKKAPVRERVVEILCEQHGFSEERVAAGLERLGSTKGQATLDSWFS</sequence>
<comment type="caution">
    <text evidence="12">Lacks conserved residue(s) required for the propagation of feature annotation.</text>
</comment>
<dbReference type="SMART" id="SM00279">
    <property type="entry name" value="HhH2"/>
    <property type="match status" value="1"/>
</dbReference>
<name>A0AAE4MCC1_9EURY</name>
<evidence type="ECO:0000313" key="15">
    <source>
        <dbReference type="EMBL" id="MDV0441526.1"/>
    </source>
</evidence>
<dbReference type="Pfam" id="PF00867">
    <property type="entry name" value="XPG_I"/>
    <property type="match status" value="1"/>
</dbReference>
<dbReference type="InterPro" id="IPR006086">
    <property type="entry name" value="XPG-I_dom"/>
</dbReference>
<evidence type="ECO:0000256" key="1">
    <source>
        <dbReference type="ARBA" id="ARBA00022705"/>
    </source>
</evidence>
<dbReference type="CDD" id="cd09903">
    <property type="entry name" value="H3TH_FEN1-Arc"/>
    <property type="match status" value="1"/>
</dbReference>
<comment type="caution">
    <text evidence="15">The sequence shown here is derived from an EMBL/GenBank/DDBJ whole genome shotgun (WGS) entry which is preliminary data.</text>
</comment>
<dbReference type="InterPro" id="IPR019973">
    <property type="entry name" value="Flap_endonuc_arc"/>
</dbReference>
<feature type="domain" description="XPG-I" evidence="13">
    <location>
        <begin position="141"/>
        <end position="220"/>
    </location>
</feature>
<dbReference type="RefSeq" id="WP_338093925.1">
    <property type="nucleotide sequence ID" value="NZ_JAWDKA010000003.1"/>
</dbReference>
<keyword evidence="5 12" id="KW-0227">DNA damage</keyword>
<feature type="binding site" evidence="12">
    <location>
        <position position="155"/>
    </location>
    <ligand>
        <name>Mg(2+)</name>
        <dbReference type="ChEBI" id="CHEBI:18420"/>
        <label>1</label>
    </ligand>
</feature>
<dbReference type="SMART" id="SM00484">
    <property type="entry name" value="XPGI"/>
    <property type="match status" value="1"/>
</dbReference>
<evidence type="ECO:0000256" key="2">
    <source>
        <dbReference type="ARBA" id="ARBA00022722"/>
    </source>
</evidence>
<dbReference type="PROSITE" id="PS00841">
    <property type="entry name" value="XPG_1"/>
    <property type="match status" value="1"/>
</dbReference>
<dbReference type="SUPFAM" id="SSF47807">
    <property type="entry name" value="5' to 3' exonuclease, C-terminal subdomain"/>
    <property type="match status" value="1"/>
</dbReference>
<dbReference type="PANTHER" id="PTHR11081:SF9">
    <property type="entry name" value="FLAP ENDONUCLEASE 1"/>
    <property type="match status" value="1"/>
</dbReference>
<evidence type="ECO:0000256" key="6">
    <source>
        <dbReference type="ARBA" id="ARBA00022801"/>
    </source>
</evidence>
<feature type="region of interest" description="Interaction with PCNA" evidence="12">
    <location>
        <begin position="325"/>
        <end position="333"/>
    </location>
</feature>
<evidence type="ECO:0000313" key="16">
    <source>
        <dbReference type="Proteomes" id="UP001273136"/>
    </source>
</evidence>
<feature type="domain" description="XPG N-terminal" evidence="14">
    <location>
        <begin position="1"/>
        <end position="102"/>
    </location>
</feature>
<feature type="binding site" evidence="12">
    <location>
        <position position="235"/>
    </location>
    <ligand>
        <name>Mg(2+)</name>
        <dbReference type="ChEBI" id="CHEBI:18420"/>
        <label>2</label>
    </ligand>
</feature>